<protein>
    <submittedName>
        <fullName evidence="2">Uncharacterized protein</fullName>
    </submittedName>
</protein>
<proteinExistence type="predicted"/>
<name>V5U3A0_9ENTR</name>
<gene>
    <name evidence="1" type="ORF">P262_01685</name>
    <name evidence="2" type="ORF">P262_04516</name>
</gene>
<organism evidence="2 3">
    <name type="scientific">Cronobacter malonaticus</name>
    <dbReference type="NCBI Taxonomy" id="413503"/>
    <lineage>
        <taxon>Bacteria</taxon>
        <taxon>Pseudomonadati</taxon>
        <taxon>Pseudomonadota</taxon>
        <taxon>Gammaproteobacteria</taxon>
        <taxon>Enterobacterales</taxon>
        <taxon>Enterobacteriaceae</taxon>
        <taxon>Cronobacter</taxon>
    </lineage>
</organism>
<dbReference type="AlphaFoldDB" id="V5U3A0"/>
<dbReference type="PATRIC" id="fig|1401659.3.peg.1195"/>
<dbReference type="Proteomes" id="UP000018545">
    <property type="component" value="Chromosome"/>
</dbReference>
<sequence length="47" mass="5248">MIDTACTWVKPILVTEADILSMDDRTKRAILAHNKSWKANCGTEATK</sequence>
<dbReference type="EMBL" id="CP006731">
    <property type="protein sequence ID" value="AHB69563.1"/>
    <property type="molecule type" value="Genomic_DNA"/>
</dbReference>
<dbReference type="EMBL" id="CP006731">
    <property type="protein sequence ID" value="AHB71587.1"/>
    <property type="molecule type" value="Genomic_DNA"/>
</dbReference>
<evidence type="ECO:0000313" key="3">
    <source>
        <dbReference type="Proteomes" id="UP000018545"/>
    </source>
</evidence>
<reference evidence="2 3" key="1">
    <citation type="journal article" date="2014" name="Genome Announc.">
        <title>Complete Genome Sequence of Cronobacter sakazakii Strain CMCC 45402.</title>
        <authorList>
            <person name="Zhao Z."/>
            <person name="Wang L."/>
            <person name="Wang B."/>
            <person name="Liang H."/>
            <person name="Ye Q."/>
            <person name="Zeng M."/>
        </authorList>
    </citation>
    <scope>NUCLEOTIDE SEQUENCE [LARGE SCALE GENOMIC DNA]</scope>
    <source>
        <strain evidence="3">45402</strain>
        <strain evidence="2">CMCC45402</strain>
    </source>
</reference>
<accession>V5U3A0</accession>
<dbReference type="KEGG" id="csi:P262_04516"/>
<dbReference type="KEGG" id="csi:P262_01685"/>
<evidence type="ECO:0000313" key="2">
    <source>
        <dbReference type="EMBL" id="AHB71587.1"/>
    </source>
</evidence>
<dbReference type="HOGENOM" id="CLU_203107_0_0_6"/>
<evidence type="ECO:0000313" key="1">
    <source>
        <dbReference type="EMBL" id="AHB69563.1"/>
    </source>
</evidence>
<dbReference type="RefSeq" id="WP_023898295.1">
    <property type="nucleotide sequence ID" value="NC_023032.1"/>
</dbReference>